<dbReference type="InterPro" id="IPR003660">
    <property type="entry name" value="HAMP_dom"/>
</dbReference>
<evidence type="ECO:0000256" key="7">
    <source>
        <dbReference type="ARBA" id="ARBA00022777"/>
    </source>
</evidence>
<dbReference type="Gene3D" id="6.10.340.10">
    <property type="match status" value="1"/>
</dbReference>
<accession>A0ABR6C781</accession>
<dbReference type="Pfam" id="PF02518">
    <property type="entry name" value="HATPase_c"/>
    <property type="match status" value="1"/>
</dbReference>
<comment type="catalytic activity">
    <reaction evidence="1">
        <text>ATP + protein L-histidine = ADP + protein N-phospho-L-histidine.</text>
        <dbReference type="EC" id="2.7.13.3"/>
    </reaction>
</comment>
<keyword evidence="6" id="KW-0547">Nucleotide-binding</keyword>
<dbReference type="Gene3D" id="3.30.565.10">
    <property type="entry name" value="Histidine kinase-like ATPase, C-terminal domain"/>
    <property type="match status" value="1"/>
</dbReference>
<evidence type="ECO:0000313" key="14">
    <source>
        <dbReference type="Proteomes" id="UP000587524"/>
    </source>
</evidence>
<dbReference type="SUPFAM" id="SSF47384">
    <property type="entry name" value="Homodimeric domain of signal transducing histidine kinase"/>
    <property type="match status" value="1"/>
</dbReference>
<feature type="domain" description="Histidine kinase" evidence="11">
    <location>
        <begin position="424"/>
        <end position="638"/>
    </location>
</feature>
<dbReference type="EC" id="2.7.13.3" evidence="3"/>
<dbReference type="InterPro" id="IPR038188">
    <property type="entry name" value="TorS_sensor_sf"/>
</dbReference>
<dbReference type="InterPro" id="IPR003661">
    <property type="entry name" value="HisK_dim/P_dom"/>
</dbReference>
<keyword evidence="4" id="KW-0597">Phosphoprotein</keyword>
<dbReference type="SMART" id="SM00388">
    <property type="entry name" value="HisKA"/>
    <property type="match status" value="1"/>
</dbReference>
<evidence type="ECO:0000256" key="3">
    <source>
        <dbReference type="ARBA" id="ARBA00012438"/>
    </source>
</evidence>
<dbReference type="Proteomes" id="UP000587524">
    <property type="component" value="Unassembled WGS sequence"/>
</dbReference>
<dbReference type="SUPFAM" id="SSF55874">
    <property type="entry name" value="ATPase domain of HSP90 chaperone/DNA topoisomerase II/histidine kinase"/>
    <property type="match status" value="1"/>
</dbReference>
<comment type="subcellular location">
    <subcellularLocation>
        <location evidence="2">Membrane</location>
    </subcellularLocation>
</comment>
<feature type="domain" description="HAMP" evidence="12">
    <location>
        <begin position="359"/>
        <end position="411"/>
    </location>
</feature>
<gene>
    <name evidence="13" type="ORF">HNQ97_002818</name>
</gene>
<feature type="transmembrane region" description="Helical" evidence="10">
    <location>
        <begin position="26"/>
        <end position="48"/>
    </location>
</feature>
<evidence type="ECO:0000256" key="2">
    <source>
        <dbReference type="ARBA" id="ARBA00004370"/>
    </source>
</evidence>
<proteinExistence type="predicted"/>
<dbReference type="CDD" id="cd00082">
    <property type="entry name" value="HisKA"/>
    <property type="match status" value="1"/>
</dbReference>
<dbReference type="SMART" id="SM00387">
    <property type="entry name" value="HATPase_c"/>
    <property type="match status" value="1"/>
</dbReference>
<evidence type="ECO:0000256" key="6">
    <source>
        <dbReference type="ARBA" id="ARBA00022741"/>
    </source>
</evidence>
<keyword evidence="5 13" id="KW-0808">Transferase</keyword>
<name>A0ABR6C781_9HYPH</name>
<dbReference type="InterPro" id="IPR004358">
    <property type="entry name" value="Sig_transdc_His_kin-like_C"/>
</dbReference>
<evidence type="ECO:0000256" key="5">
    <source>
        <dbReference type="ARBA" id="ARBA00022679"/>
    </source>
</evidence>
<evidence type="ECO:0000256" key="10">
    <source>
        <dbReference type="SAM" id="Phobius"/>
    </source>
</evidence>
<evidence type="ECO:0000256" key="9">
    <source>
        <dbReference type="ARBA" id="ARBA00023012"/>
    </source>
</evidence>
<sequence length="638" mass="67446">MAAMMAVDHPGAAATRDWRFGIGARLALAFIAIVGLAVGACVVGWLSYERLSGELSRIANEQMPQLAYASRLSTAGADIGSVTAVLAGAETRSEFNEIRAIYAERLKLLQSLLAESDSNSPVGALLPLANGINDNLRQIDVAAGKRFTLLEAMRSDIDELRWVQADLLDEAEPLVEDIRFNIEAETRNSHGAAALAEQRKSEALLTAVSQANLATGLIGRLVNATTAEEVQETNAFLGDSADELANRLGTLGNWPDSITVRQLSGRILEQSNAQTGIPNRKRSEMIEAARLTELAGQNGRLVDELGRKIAAEVVAIEASANAAAKRAAAAIDTGRKLLAAIAVLSVVLALGIGIFYVQRNLLSRIRLLADEAGAISSGRPTAAALPEGADELGDLAHALTMFRQTRDELVQSAKLAALGQMAAGIGHELNQPLAAIRAHIHSGSTLISRGKGEQALVNLDKIKALTGRMADHISHIRRFARRPDAKLRPTDISACVRDALALLEHRFEEEGVVLDVSLPDAGRANVMAEPVRLEQVAVNLVANALDAVKGQPVRHVSVLVEPDGAGARLIVGDTGMGIAPTDVGAVFDPFFTTKPVGSGLGLGLSISYNIVKDFGGDISILETGPQGTRFLVSLKGPE</sequence>
<dbReference type="GO" id="GO:0004673">
    <property type="term" value="F:protein histidine kinase activity"/>
    <property type="evidence" value="ECO:0007669"/>
    <property type="project" value="UniProtKB-EC"/>
</dbReference>
<keyword evidence="14" id="KW-1185">Reference proteome</keyword>
<evidence type="ECO:0000313" key="13">
    <source>
        <dbReference type="EMBL" id="MBA9020814.1"/>
    </source>
</evidence>
<comment type="caution">
    <text evidence="13">The sequence shown here is derived from an EMBL/GenBank/DDBJ whole genome shotgun (WGS) entry which is preliminary data.</text>
</comment>
<evidence type="ECO:0000259" key="11">
    <source>
        <dbReference type="PROSITE" id="PS50109"/>
    </source>
</evidence>
<keyword evidence="9" id="KW-0902">Two-component regulatory system</keyword>
<dbReference type="RefSeq" id="WP_246340734.1">
    <property type="nucleotide sequence ID" value="NZ_JACJHZ010000012.1"/>
</dbReference>
<feature type="transmembrane region" description="Helical" evidence="10">
    <location>
        <begin position="337"/>
        <end position="357"/>
    </location>
</feature>
<keyword evidence="7 13" id="KW-0418">Kinase</keyword>
<keyword evidence="10" id="KW-0472">Membrane</keyword>
<evidence type="ECO:0000256" key="1">
    <source>
        <dbReference type="ARBA" id="ARBA00000085"/>
    </source>
</evidence>
<dbReference type="InterPro" id="IPR036097">
    <property type="entry name" value="HisK_dim/P_sf"/>
</dbReference>
<dbReference type="InterPro" id="IPR003594">
    <property type="entry name" value="HATPase_dom"/>
</dbReference>
<dbReference type="Gene3D" id="1.10.287.130">
    <property type="match status" value="1"/>
</dbReference>
<dbReference type="EMBL" id="JACJHZ010000012">
    <property type="protein sequence ID" value="MBA9020814.1"/>
    <property type="molecule type" value="Genomic_DNA"/>
</dbReference>
<reference evidence="13 14" key="1">
    <citation type="submission" date="2020-08" db="EMBL/GenBank/DDBJ databases">
        <title>Genomic Encyclopedia of Type Strains, Phase IV (KMG-IV): sequencing the most valuable type-strain genomes for metagenomic binning, comparative biology and taxonomic classification.</title>
        <authorList>
            <person name="Goeker M."/>
        </authorList>
    </citation>
    <scope>NUCLEOTIDE SEQUENCE [LARGE SCALE GENOMIC DNA]</scope>
    <source>
        <strain evidence="13 14">DSM 17455</strain>
    </source>
</reference>
<dbReference type="Pfam" id="PF00512">
    <property type="entry name" value="HisKA"/>
    <property type="match status" value="1"/>
</dbReference>
<evidence type="ECO:0000256" key="4">
    <source>
        <dbReference type="ARBA" id="ARBA00022553"/>
    </source>
</evidence>
<dbReference type="Gene3D" id="1.20.58.920">
    <property type="match status" value="1"/>
</dbReference>
<dbReference type="InterPro" id="IPR005467">
    <property type="entry name" value="His_kinase_dom"/>
</dbReference>
<protein>
    <recommendedName>
        <fullName evidence="3">histidine kinase</fullName>
        <ecNumber evidence="3">2.7.13.3</ecNumber>
    </recommendedName>
</protein>
<keyword evidence="10" id="KW-1133">Transmembrane helix</keyword>
<keyword evidence="10" id="KW-0812">Transmembrane</keyword>
<dbReference type="PROSITE" id="PS50885">
    <property type="entry name" value="HAMP"/>
    <property type="match status" value="1"/>
</dbReference>
<organism evidence="13 14">
    <name type="scientific">Aminobacter ciceronei</name>
    <dbReference type="NCBI Taxonomy" id="150723"/>
    <lineage>
        <taxon>Bacteria</taxon>
        <taxon>Pseudomonadati</taxon>
        <taxon>Pseudomonadota</taxon>
        <taxon>Alphaproteobacteria</taxon>
        <taxon>Hyphomicrobiales</taxon>
        <taxon>Phyllobacteriaceae</taxon>
        <taxon>Aminobacter</taxon>
    </lineage>
</organism>
<dbReference type="InterPro" id="IPR036890">
    <property type="entry name" value="HATPase_C_sf"/>
</dbReference>
<dbReference type="PANTHER" id="PTHR43065">
    <property type="entry name" value="SENSOR HISTIDINE KINASE"/>
    <property type="match status" value="1"/>
</dbReference>
<keyword evidence="8" id="KW-0067">ATP-binding</keyword>
<dbReference type="PROSITE" id="PS50109">
    <property type="entry name" value="HIS_KIN"/>
    <property type="match status" value="1"/>
</dbReference>
<evidence type="ECO:0000256" key="8">
    <source>
        <dbReference type="ARBA" id="ARBA00022840"/>
    </source>
</evidence>
<dbReference type="PRINTS" id="PR00344">
    <property type="entry name" value="BCTRLSENSOR"/>
</dbReference>
<dbReference type="SMART" id="SM00304">
    <property type="entry name" value="HAMP"/>
    <property type="match status" value="1"/>
</dbReference>
<evidence type="ECO:0000259" key="12">
    <source>
        <dbReference type="PROSITE" id="PS50885"/>
    </source>
</evidence>
<dbReference type="PANTHER" id="PTHR43065:SF46">
    <property type="entry name" value="C4-DICARBOXYLATE TRANSPORT SENSOR PROTEIN DCTB"/>
    <property type="match status" value="1"/>
</dbReference>